<feature type="transmembrane region" description="Helical" evidence="13">
    <location>
        <begin position="70"/>
        <end position="88"/>
    </location>
</feature>
<organism evidence="15 16">
    <name type="scientific">Candidatus Ornithospirochaeta stercoravium</name>
    <dbReference type="NCBI Taxonomy" id="2840897"/>
    <lineage>
        <taxon>Bacteria</taxon>
        <taxon>Pseudomonadati</taxon>
        <taxon>Spirochaetota</taxon>
        <taxon>Spirochaetia</taxon>
        <taxon>Spirochaetales</taxon>
        <taxon>Spirochaetaceae</taxon>
        <taxon>Spirochaetaceae incertae sedis</taxon>
        <taxon>Candidatus Ornithospirochaeta</taxon>
    </lineage>
</organism>
<feature type="domain" description="PLD phosphodiesterase" evidence="14">
    <location>
        <begin position="422"/>
        <end position="449"/>
    </location>
</feature>
<accession>A0A9D9ICJ1</accession>
<feature type="transmembrane region" description="Helical" evidence="13">
    <location>
        <begin position="15"/>
        <end position="35"/>
    </location>
</feature>
<keyword evidence="11" id="KW-1208">Phospholipid metabolism</keyword>
<keyword evidence="2" id="KW-1003">Cell membrane</keyword>
<dbReference type="GO" id="GO:0032049">
    <property type="term" value="P:cardiolipin biosynthetic process"/>
    <property type="evidence" value="ECO:0007669"/>
    <property type="project" value="UniProtKB-UniRule"/>
</dbReference>
<proteinExistence type="predicted"/>
<keyword evidence="4" id="KW-0808">Transferase</keyword>
<keyword evidence="6" id="KW-0677">Repeat</keyword>
<dbReference type="AlphaFoldDB" id="A0A9D9ICJ1"/>
<evidence type="ECO:0000259" key="14">
    <source>
        <dbReference type="PROSITE" id="PS50035"/>
    </source>
</evidence>
<keyword evidence="8" id="KW-0443">Lipid metabolism</keyword>
<evidence type="ECO:0000256" key="1">
    <source>
        <dbReference type="ARBA" id="ARBA00004651"/>
    </source>
</evidence>
<dbReference type="CDD" id="cd09160">
    <property type="entry name" value="PLDc_SMU_988_like_2"/>
    <property type="match status" value="1"/>
</dbReference>
<sequence length="508" mass="58472">MSFLRKILKLLTGRLFWIASLILVQFFFLVYAVIWASYKQGFYLAFTALSVIMLFVVFTRQEKPAYKMVWLFLIGIFPIFGGVLYLLMANKKLGYFSRKKTAKFRQSLPDSSFFVENADTALSEHAPEYHRISEYIKNVTGLSAWGNTDCHYFAYSEEFFLDVLEEIKKAEHFIFIEYFIIGEGKWWSLILEELKKKVSEGVDVRVIYDDVGSINCLPNRYDRILMSYGIKAVVFNRARIHLNPRLNFRDHRKIFDIDGNVCYTGGLNLSDEYANDVIRFGYWKDNAVKFRGAAVWNFTYLFLEMWAVLWGGDDDLKAYVPTVSAEHDGFVQPFGDNPLDDVSTAEDVYVQMISSAKRYVWITTPYLIPDDQMIGALTIAAAAGVDVRIITPRHPDKKTIFEVSRSNYAALIKAGVKIYEYIPGFIHAKTFIADDAAAVVGTTNIDYRSFYLHFELSVLFLYSSVVKAVKDDFEKTLLQSEEMTPEMVKAKGFQRIVRGFLRLFSPAF</sequence>
<evidence type="ECO:0000256" key="10">
    <source>
        <dbReference type="ARBA" id="ARBA00023209"/>
    </source>
</evidence>
<dbReference type="Proteomes" id="UP000810292">
    <property type="component" value="Unassembled WGS sequence"/>
</dbReference>
<reference evidence="15" key="2">
    <citation type="journal article" date="2021" name="PeerJ">
        <title>Extensive microbial diversity within the chicken gut microbiome revealed by metagenomics and culture.</title>
        <authorList>
            <person name="Gilroy R."/>
            <person name="Ravi A."/>
            <person name="Getino M."/>
            <person name="Pursley I."/>
            <person name="Horton D.L."/>
            <person name="Alikhan N.F."/>
            <person name="Baker D."/>
            <person name="Gharbi K."/>
            <person name="Hall N."/>
            <person name="Watson M."/>
            <person name="Adriaenssens E.M."/>
            <person name="Foster-Nyarko E."/>
            <person name="Jarju S."/>
            <person name="Secka A."/>
            <person name="Antonio M."/>
            <person name="Oren A."/>
            <person name="Chaudhuri R.R."/>
            <person name="La Ragione R."/>
            <person name="Hildebrand F."/>
            <person name="Pallen M.J."/>
        </authorList>
    </citation>
    <scope>NUCLEOTIDE SEQUENCE</scope>
    <source>
        <strain evidence="15">14700</strain>
    </source>
</reference>
<comment type="subcellular location">
    <subcellularLocation>
        <location evidence="1">Cell membrane</location>
        <topology evidence="1">Multi-pass membrane protein</topology>
    </subcellularLocation>
</comment>
<dbReference type="NCBIfam" id="TIGR04265">
    <property type="entry name" value="bac_cardiolipin"/>
    <property type="match status" value="1"/>
</dbReference>
<evidence type="ECO:0000256" key="3">
    <source>
        <dbReference type="ARBA" id="ARBA00022516"/>
    </source>
</evidence>
<dbReference type="InterPro" id="IPR025202">
    <property type="entry name" value="PLD-like_dom"/>
</dbReference>
<evidence type="ECO:0000256" key="8">
    <source>
        <dbReference type="ARBA" id="ARBA00023098"/>
    </source>
</evidence>
<dbReference type="PROSITE" id="PS50035">
    <property type="entry name" value="PLD"/>
    <property type="match status" value="2"/>
</dbReference>
<evidence type="ECO:0000256" key="7">
    <source>
        <dbReference type="ARBA" id="ARBA00022989"/>
    </source>
</evidence>
<evidence type="ECO:0000313" key="15">
    <source>
        <dbReference type="EMBL" id="MBO8469329.1"/>
    </source>
</evidence>
<keyword evidence="7 13" id="KW-1133">Transmembrane helix</keyword>
<evidence type="ECO:0000256" key="9">
    <source>
        <dbReference type="ARBA" id="ARBA00023136"/>
    </source>
</evidence>
<dbReference type="GO" id="GO:0008808">
    <property type="term" value="F:cardiolipin synthase activity"/>
    <property type="evidence" value="ECO:0007669"/>
    <property type="project" value="UniProtKB-UniRule"/>
</dbReference>
<evidence type="ECO:0000256" key="11">
    <source>
        <dbReference type="ARBA" id="ARBA00023264"/>
    </source>
</evidence>
<dbReference type="InterPro" id="IPR022924">
    <property type="entry name" value="Cardiolipin_synthase"/>
</dbReference>
<reference evidence="15" key="1">
    <citation type="submission" date="2020-10" db="EMBL/GenBank/DDBJ databases">
        <authorList>
            <person name="Gilroy R."/>
        </authorList>
    </citation>
    <scope>NUCLEOTIDE SEQUENCE</scope>
    <source>
        <strain evidence="15">14700</strain>
    </source>
</reference>
<dbReference type="PANTHER" id="PTHR21248">
    <property type="entry name" value="CARDIOLIPIN SYNTHASE"/>
    <property type="match status" value="1"/>
</dbReference>
<evidence type="ECO:0000256" key="5">
    <source>
        <dbReference type="ARBA" id="ARBA00022692"/>
    </source>
</evidence>
<dbReference type="InterPro" id="IPR001736">
    <property type="entry name" value="PLipase_D/transphosphatidylase"/>
</dbReference>
<evidence type="ECO:0000256" key="2">
    <source>
        <dbReference type="ARBA" id="ARBA00022475"/>
    </source>
</evidence>
<evidence type="ECO:0000256" key="12">
    <source>
        <dbReference type="NCBIfam" id="TIGR04265"/>
    </source>
</evidence>
<dbReference type="EC" id="2.7.8.-" evidence="12"/>
<feature type="domain" description="PLD phosphodiesterase" evidence="14">
    <location>
        <begin position="246"/>
        <end position="273"/>
    </location>
</feature>
<feature type="transmembrane region" description="Helical" evidence="13">
    <location>
        <begin position="41"/>
        <end position="58"/>
    </location>
</feature>
<evidence type="ECO:0000256" key="6">
    <source>
        <dbReference type="ARBA" id="ARBA00022737"/>
    </source>
</evidence>
<gene>
    <name evidence="15" type="primary">cls</name>
    <name evidence="15" type="ORF">IAA72_06065</name>
</gene>
<dbReference type="SUPFAM" id="SSF56024">
    <property type="entry name" value="Phospholipase D/nuclease"/>
    <property type="match status" value="2"/>
</dbReference>
<dbReference type="InterPro" id="IPR027379">
    <property type="entry name" value="CLS_N"/>
</dbReference>
<name>A0A9D9ICJ1_9SPIO</name>
<evidence type="ECO:0000256" key="13">
    <source>
        <dbReference type="SAM" id="Phobius"/>
    </source>
</evidence>
<dbReference type="Pfam" id="PF13091">
    <property type="entry name" value="PLDc_2"/>
    <property type="match status" value="2"/>
</dbReference>
<dbReference type="Pfam" id="PF13396">
    <property type="entry name" value="PLDc_N"/>
    <property type="match status" value="1"/>
</dbReference>
<keyword evidence="3" id="KW-0444">Lipid biosynthesis</keyword>
<protein>
    <recommendedName>
        <fullName evidence="12">Cardiolipin synthase</fullName>
        <ecNumber evidence="12">2.7.8.-</ecNumber>
    </recommendedName>
</protein>
<dbReference type="GO" id="GO:0005886">
    <property type="term" value="C:plasma membrane"/>
    <property type="evidence" value="ECO:0007669"/>
    <property type="project" value="UniProtKB-SubCell"/>
</dbReference>
<dbReference type="Gene3D" id="3.30.870.10">
    <property type="entry name" value="Endonuclease Chain A"/>
    <property type="match status" value="2"/>
</dbReference>
<dbReference type="EMBL" id="JADIMF010000094">
    <property type="protein sequence ID" value="MBO8469329.1"/>
    <property type="molecule type" value="Genomic_DNA"/>
</dbReference>
<comment type="caution">
    <text evidence="15">The sequence shown here is derived from an EMBL/GenBank/DDBJ whole genome shotgun (WGS) entry which is preliminary data.</text>
</comment>
<dbReference type="PANTHER" id="PTHR21248:SF22">
    <property type="entry name" value="PHOSPHOLIPASE D"/>
    <property type="match status" value="1"/>
</dbReference>
<keyword evidence="9 13" id="KW-0472">Membrane</keyword>
<evidence type="ECO:0000313" key="16">
    <source>
        <dbReference type="Proteomes" id="UP000810292"/>
    </source>
</evidence>
<keyword evidence="5 13" id="KW-0812">Transmembrane</keyword>
<keyword evidence="10" id="KW-0594">Phospholipid biosynthesis</keyword>
<dbReference type="SMART" id="SM00155">
    <property type="entry name" value="PLDc"/>
    <property type="match status" value="2"/>
</dbReference>
<evidence type="ECO:0000256" key="4">
    <source>
        <dbReference type="ARBA" id="ARBA00022679"/>
    </source>
</evidence>